<dbReference type="PROSITE" id="PS51257">
    <property type="entry name" value="PROKAR_LIPOPROTEIN"/>
    <property type="match status" value="1"/>
</dbReference>
<proteinExistence type="predicted"/>
<dbReference type="AlphaFoldDB" id="A0A345ZCI4"/>
<evidence type="ECO:0000313" key="2">
    <source>
        <dbReference type="EMBL" id="AXK61001.1"/>
    </source>
</evidence>
<keyword evidence="3" id="KW-1185">Reference proteome</keyword>
<keyword evidence="1" id="KW-0732">Signal</keyword>
<dbReference type="EMBL" id="CP025544">
    <property type="protein sequence ID" value="AXK61001.1"/>
    <property type="molecule type" value="Genomic_DNA"/>
</dbReference>
<dbReference type="RefSeq" id="WP_115586016.1">
    <property type="nucleotide sequence ID" value="NZ_CP025544.1"/>
</dbReference>
<evidence type="ECO:0000313" key="3">
    <source>
        <dbReference type="Proteomes" id="UP000254834"/>
    </source>
</evidence>
<protein>
    <submittedName>
        <fullName evidence="2">Uncharacterized protein</fullName>
    </submittedName>
</protein>
<accession>A0A345ZCI4</accession>
<sequence length="149" mass="16992">MKLPSKNIILAGFTLLLSTAIQSCDNHIPLAQLAQQAHDSHAANDYAQYAKTMHQIRQHNKAKKPFHKITDAQTEQLIESAIALGLSHHDNKPYDKTECFYGATRSLKSFGKQPRFQRYYPVSPDLLFQVYDICQHQEIDKLILGKSQK</sequence>
<dbReference type="Proteomes" id="UP000254834">
    <property type="component" value="Chromosome"/>
</dbReference>
<reference evidence="2 3" key="1">
    <citation type="submission" date="2017-12" db="EMBL/GenBank/DDBJ databases">
        <title>Chromulinavorax destructans is a abundant pathogen of dominant heterotrophic picoflagllates.</title>
        <authorList>
            <person name="Deeg C.M."/>
            <person name="Zimmer M."/>
            <person name="Suttle C.A."/>
        </authorList>
    </citation>
    <scope>NUCLEOTIDE SEQUENCE [LARGE SCALE GENOMIC DNA]</scope>
    <source>
        <strain evidence="2 3">SeV1</strain>
    </source>
</reference>
<organism evidence="2 3">
    <name type="scientific">Candidatus Chromulinivorax destructor</name>
    <dbReference type="NCBI Taxonomy" id="2066483"/>
    <lineage>
        <taxon>Bacteria</taxon>
        <taxon>Candidatus Babelota</taxon>
        <taxon>Candidatus Babeliae</taxon>
        <taxon>Candidatus Babeliales</taxon>
        <taxon>Candidatus Chromulinivoraceae</taxon>
        <taxon>Candidatus Chromulinivorax</taxon>
    </lineage>
</organism>
<evidence type="ECO:0000256" key="1">
    <source>
        <dbReference type="SAM" id="SignalP"/>
    </source>
</evidence>
<gene>
    <name evidence="2" type="ORF">C0J27_04690</name>
</gene>
<name>A0A345ZCI4_9BACT</name>
<dbReference type="KEGG" id="cdes:C0J27_04690"/>
<feature type="chain" id="PRO_5016781550" evidence="1">
    <location>
        <begin position="24"/>
        <end position="149"/>
    </location>
</feature>
<feature type="signal peptide" evidence="1">
    <location>
        <begin position="1"/>
        <end position="23"/>
    </location>
</feature>